<feature type="region of interest" description="Disordered" evidence="1">
    <location>
        <begin position="77"/>
        <end position="98"/>
    </location>
</feature>
<feature type="compositionally biased region" description="Acidic residues" evidence="1">
    <location>
        <begin position="86"/>
        <end position="98"/>
    </location>
</feature>
<gene>
    <name evidence="2" type="ORF">E5342_04910</name>
</gene>
<evidence type="ECO:0000313" key="2">
    <source>
        <dbReference type="EMBL" id="TGY60931.1"/>
    </source>
</evidence>
<sequence>MVNFCFPVSSKELRKASDTAFRTLAEGINAAYTVNSLVTKDAAKETALAAVIDGVNQFFVQLRQVVRARGGKVGALDPVDPTELTELGDGDSESPDEI</sequence>
<protein>
    <submittedName>
        <fullName evidence="2">Uncharacterized protein</fullName>
    </submittedName>
</protein>
<evidence type="ECO:0000256" key="1">
    <source>
        <dbReference type="SAM" id="MobiDB-lite"/>
    </source>
</evidence>
<evidence type="ECO:0000313" key="3">
    <source>
        <dbReference type="Proteomes" id="UP000310032"/>
    </source>
</evidence>
<comment type="caution">
    <text evidence="2">The sequence shown here is derived from an EMBL/GenBank/DDBJ whole genome shotgun (WGS) entry which is preliminary data.</text>
</comment>
<name>A0A4S2F1M8_PARDI</name>
<dbReference type="EMBL" id="SRYM01000009">
    <property type="protein sequence ID" value="TGY60931.1"/>
    <property type="molecule type" value="Genomic_DNA"/>
</dbReference>
<proteinExistence type="predicted"/>
<organism evidence="2 3">
    <name type="scientific">Parabacteroides distasonis</name>
    <dbReference type="NCBI Taxonomy" id="823"/>
    <lineage>
        <taxon>Bacteria</taxon>
        <taxon>Pseudomonadati</taxon>
        <taxon>Bacteroidota</taxon>
        <taxon>Bacteroidia</taxon>
        <taxon>Bacteroidales</taxon>
        <taxon>Tannerellaceae</taxon>
        <taxon>Parabacteroides</taxon>
    </lineage>
</organism>
<accession>A0A4S2F1M8</accession>
<dbReference type="Proteomes" id="UP000310032">
    <property type="component" value="Unassembled WGS sequence"/>
</dbReference>
<reference evidence="2 3" key="1">
    <citation type="submission" date="2019-04" db="EMBL/GenBank/DDBJ databases">
        <title>Microbes associate with the intestines of laboratory mice.</title>
        <authorList>
            <person name="Navarre W."/>
            <person name="Wong E."/>
            <person name="Huang K."/>
            <person name="Tropini C."/>
            <person name="Ng K."/>
            <person name="Yu B."/>
        </authorList>
    </citation>
    <scope>NUCLEOTIDE SEQUENCE [LARGE SCALE GENOMIC DNA]</scope>
    <source>
        <strain evidence="2 3">NM39_I3</strain>
    </source>
</reference>
<dbReference type="AlphaFoldDB" id="A0A4S2F1M8"/>
<dbReference type="RefSeq" id="WP_135958933.1">
    <property type="nucleotide sequence ID" value="NZ_SRYM01000009.1"/>
</dbReference>